<keyword evidence="1" id="KW-0175">Coiled coil</keyword>
<feature type="coiled-coil region" evidence="1">
    <location>
        <begin position="86"/>
        <end position="120"/>
    </location>
</feature>
<gene>
    <name evidence="2" type="ORF">FTO68_00415</name>
</gene>
<reference evidence="2 3" key="1">
    <citation type="submission" date="2019-08" db="EMBL/GenBank/DDBJ databases">
        <authorList>
            <person name="Chen S.-C."/>
            <person name="Lai M.-C."/>
            <person name="You Y.-T."/>
        </authorList>
    </citation>
    <scope>NUCLEOTIDE SEQUENCE [LARGE SCALE GENOMIC DNA]</scope>
    <source>
        <strain evidence="2 3">P2F9704a</strain>
    </source>
</reference>
<name>A0ABD4TI09_9EURY</name>
<evidence type="ECO:0000313" key="2">
    <source>
        <dbReference type="EMBL" id="MCQ1537460.1"/>
    </source>
</evidence>
<dbReference type="Proteomes" id="UP001524383">
    <property type="component" value="Unassembled WGS sequence"/>
</dbReference>
<accession>A0ABD4TI09</accession>
<keyword evidence="3" id="KW-1185">Reference proteome</keyword>
<evidence type="ECO:0000313" key="3">
    <source>
        <dbReference type="Proteomes" id="UP001524383"/>
    </source>
</evidence>
<comment type="caution">
    <text evidence="2">The sequence shown here is derived from an EMBL/GenBank/DDBJ whole genome shotgun (WGS) entry which is preliminary data.</text>
</comment>
<sequence>MAFTKSLSLADHLHPYLESYHKEGRSISALASRLFTEYFTGASGICGTALTAGTAGTGMTNGANGAYGAAGEEEKAMAGRMAGIRYSLIQQDLDRVRAELDAIEQELNQATTTFRAAAEQRNARRHEQDALLREEIGREFADIAANGTTLAAGANPGARAGAAEGASADMGAGAGAGSGTDMGANPDPASRKKAAARYRAWGRGLHLEGADPISIINHRITAIATRTGRPAAEVREALYRHLPGIEEVV</sequence>
<evidence type="ECO:0000256" key="1">
    <source>
        <dbReference type="SAM" id="Coils"/>
    </source>
</evidence>
<protein>
    <submittedName>
        <fullName evidence="2">Uncharacterized protein</fullName>
    </submittedName>
</protein>
<proteinExistence type="predicted"/>
<organism evidence="2 3">
    <name type="scientific">Methanocalculus taiwanensis</name>
    <dbReference type="NCBI Taxonomy" id="106207"/>
    <lineage>
        <taxon>Archaea</taxon>
        <taxon>Methanobacteriati</taxon>
        <taxon>Methanobacteriota</taxon>
        <taxon>Stenosarchaea group</taxon>
        <taxon>Methanomicrobia</taxon>
        <taxon>Methanomicrobiales</taxon>
        <taxon>Methanocalculaceae</taxon>
        <taxon>Methanocalculus</taxon>
    </lineage>
</organism>
<dbReference type="AlphaFoldDB" id="A0ABD4TI09"/>
<dbReference type="RefSeq" id="WP_255331365.1">
    <property type="nucleotide sequence ID" value="NZ_VOTZ01000001.1"/>
</dbReference>
<dbReference type="EMBL" id="VOTZ01000001">
    <property type="protein sequence ID" value="MCQ1537460.1"/>
    <property type="molecule type" value="Genomic_DNA"/>
</dbReference>